<dbReference type="Proteomes" id="UP000218288">
    <property type="component" value="Chromosome"/>
</dbReference>
<organism evidence="1 2">
    <name type="scientific">Methylorubrum populi</name>
    <dbReference type="NCBI Taxonomy" id="223967"/>
    <lineage>
        <taxon>Bacteria</taxon>
        <taxon>Pseudomonadati</taxon>
        <taxon>Pseudomonadota</taxon>
        <taxon>Alphaproteobacteria</taxon>
        <taxon>Hyphomicrobiales</taxon>
        <taxon>Methylobacteriaceae</taxon>
        <taxon>Methylorubrum</taxon>
    </lineage>
</organism>
<evidence type="ECO:0000313" key="1">
    <source>
        <dbReference type="EMBL" id="BAU91182.1"/>
    </source>
</evidence>
<protein>
    <submittedName>
        <fullName evidence="1">Uncharacterized protein</fullName>
    </submittedName>
</protein>
<proteinExistence type="predicted"/>
<reference evidence="1 2" key="1">
    <citation type="journal article" date="2016" name="Genome Announc.">
        <title>Complete Genome Sequence of Methylobacterium populi P-1M, Isolated from Pink-Pigmented Household Biofilm.</title>
        <authorList>
            <person name="Morohoshi T."/>
            <person name="Ikeda T."/>
        </authorList>
    </citation>
    <scope>NUCLEOTIDE SEQUENCE [LARGE SCALE GENOMIC DNA]</scope>
    <source>
        <strain evidence="1 2">P-1M</strain>
    </source>
</reference>
<dbReference type="AlphaFoldDB" id="A0A169R289"/>
<evidence type="ECO:0000313" key="2">
    <source>
        <dbReference type="Proteomes" id="UP000218288"/>
    </source>
</evidence>
<sequence length="88" mass="9843">MSDLTEMKPFWMVYGLGQRGPTFQHETEASALREAERLAEVSPGTTFVVLEATEAVRVRRFDRFSLRTAPCPPGTRLARAEAGDDIPF</sequence>
<dbReference type="EMBL" id="AP014809">
    <property type="protein sequence ID" value="BAU91182.1"/>
    <property type="molecule type" value="Genomic_DNA"/>
</dbReference>
<gene>
    <name evidence="1" type="ORF">MPPM_2577</name>
</gene>
<dbReference type="OrthoDB" id="8451082at2"/>
<name>A0A169R289_9HYPH</name>
<dbReference type="RefSeq" id="WP_096485383.1">
    <property type="nucleotide sequence ID" value="NZ_AP014809.1"/>
</dbReference>
<accession>A0A169R289</accession>